<evidence type="ECO:0000256" key="2">
    <source>
        <dbReference type="SAM" id="MobiDB-lite"/>
    </source>
</evidence>
<evidence type="ECO:0000259" key="4">
    <source>
        <dbReference type="PROSITE" id="PS51212"/>
    </source>
</evidence>
<gene>
    <name evidence="5" type="ORF">QBC41DRAFT_249380</name>
</gene>
<feature type="domain" description="WSC" evidence="4">
    <location>
        <begin position="35"/>
        <end position="127"/>
    </location>
</feature>
<feature type="region of interest" description="Disordered" evidence="2">
    <location>
        <begin position="249"/>
        <end position="317"/>
    </location>
</feature>
<dbReference type="PANTHER" id="PTHR45964:SF5">
    <property type="entry name" value="WSCD FAMILY MEMBER CG9164"/>
    <property type="match status" value="1"/>
</dbReference>
<evidence type="ECO:0000256" key="1">
    <source>
        <dbReference type="ARBA" id="ARBA00022737"/>
    </source>
</evidence>
<keyword evidence="1" id="KW-0677">Repeat</keyword>
<dbReference type="PROSITE" id="PS51212">
    <property type="entry name" value="WSC"/>
    <property type="match status" value="2"/>
</dbReference>
<proteinExistence type="predicted"/>
<evidence type="ECO:0000313" key="5">
    <source>
        <dbReference type="EMBL" id="KAK0669630.1"/>
    </source>
</evidence>
<sequence length="601" mass="64536">MASLKAVAAFAAVTLVGRVTATEVFLPPCLDPFQPFVYSGCFSEASGTQILPYRSPATPDDMTIEKCVAECKGNGYRYAGLVYYGVCYCGQTVKGDLTEESECSFPCKGDDTQICGANGKFSIYQDPTFIPVDETTIADYDPLGCWTDNSPQGRALSYRQDSVDGATMTTESCLQACHAGGFPFAGTEYGGECYCGVVIGNDTYSAPASECNMACNGNSDEKCGGPGRLNLYAADELLSLQPCGYEPPVVSSSELPPVSTVTTESSTSTPVVEEPTTTTTVEESTTSTPVVEEPTTTSTPPPTLPPTTSTTAPVSTTSTTSSVCVTTTVIPPKCEYKCGKWCSSPIPDWDNDAKSCKAAWTSCLLQVASCFKGAGFPQSLECFNFGQWCADVDDYCVKTPKGKKHDFFGKKPPKGGNPGTTVTVTTACPTVAPTSTKPATTSTKPATTTICPTPAPTNICKQPTNNHYGYKPGKPVGGIELPVVTCNDLVSDWPSYPFKRYSDPDTRKCKKYSRSTPNTACQDACKEQYEDCLDVYAEGCRNNKFRPRQDSYFGQMEKRTFWGGWTDSFNGAKDKCKAQYNDCLALNRSVDVKGKCGKFCE</sequence>
<dbReference type="SMART" id="SM00321">
    <property type="entry name" value="WSC"/>
    <property type="match status" value="2"/>
</dbReference>
<dbReference type="InterPro" id="IPR051589">
    <property type="entry name" value="Sialate-O-sulfotransferase"/>
</dbReference>
<reference evidence="5" key="1">
    <citation type="submission" date="2023-06" db="EMBL/GenBank/DDBJ databases">
        <title>Genome-scale phylogeny and comparative genomics of the fungal order Sordariales.</title>
        <authorList>
            <consortium name="Lawrence Berkeley National Laboratory"/>
            <person name="Hensen N."/>
            <person name="Bonometti L."/>
            <person name="Westerberg I."/>
            <person name="Brannstrom I.O."/>
            <person name="Guillou S."/>
            <person name="Cros-Aarteil S."/>
            <person name="Calhoun S."/>
            <person name="Haridas S."/>
            <person name="Kuo A."/>
            <person name="Mondo S."/>
            <person name="Pangilinan J."/>
            <person name="Riley R."/>
            <person name="Labutti K."/>
            <person name="Andreopoulos B."/>
            <person name="Lipzen A."/>
            <person name="Chen C."/>
            <person name="Yanf M."/>
            <person name="Daum C."/>
            <person name="Ng V."/>
            <person name="Clum A."/>
            <person name="Steindorff A."/>
            <person name="Ohm R."/>
            <person name="Martin F."/>
            <person name="Silar P."/>
            <person name="Natvig D."/>
            <person name="Lalanne C."/>
            <person name="Gautier V."/>
            <person name="Ament-Velasquez S.L."/>
            <person name="Kruys A."/>
            <person name="Hutchinson M.I."/>
            <person name="Powell A.J."/>
            <person name="Barry K."/>
            <person name="Miller A.N."/>
            <person name="Grigoriev I.V."/>
            <person name="Debuchy R."/>
            <person name="Gladieux P."/>
            <person name="Thoren M.H."/>
            <person name="Johannesson H."/>
        </authorList>
    </citation>
    <scope>NUCLEOTIDE SEQUENCE</scope>
    <source>
        <strain evidence="5">CBS 307.81</strain>
    </source>
</reference>
<dbReference type="Pfam" id="PF01822">
    <property type="entry name" value="WSC"/>
    <property type="match status" value="2"/>
</dbReference>
<keyword evidence="6" id="KW-1185">Reference proteome</keyword>
<feature type="signal peptide" evidence="3">
    <location>
        <begin position="1"/>
        <end position="21"/>
    </location>
</feature>
<feature type="chain" id="PRO_5041331773" evidence="3">
    <location>
        <begin position="22"/>
        <end position="601"/>
    </location>
</feature>
<accession>A0AA39ZF08</accession>
<keyword evidence="3" id="KW-0732">Signal</keyword>
<protein>
    <submittedName>
        <fullName evidence="5">WSC domain-containing protein</fullName>
    </submittedName>
</protein>
<evidence type="ECO:0000313" key="6">
    <source>
        <dbReference type="Proteomes" id="UP001174997"/>
    </source>
</evidence>
<dbReference type="EMBL" id="JAULSY010000040">
    <property type="protein sequence ID" value="KAK0669630.1"/>
    <property type="molecule type" value="Genomic_DNA"/>
</dbReference>
<feature type="compositionally biased region" description="Low complexity" evidence="2">
    <location>
        <begin position="249"/>
        <end position="298"/>
    </location>
</feature>
<dbReference type="PANTHER" id="PTHR45964">
    <property type="entry name" value="WSCD FAMILY MEMBER CG9164"/>
    <property type="match status" value="1"/>
</dbReference>
<feature type="compositionally biased region" description="Low complexity" evidence="2">
    <location>
        <begin position="306"/>
        <end position="317"/>
    </location>
</feature>
<dbReference type="Proteomes" id="UP001174997">
    <property type="component" value="Unassembled WGS sequence"/>
</dbReference>
<dbReference type="AlphaFoldDB" id="A0AA39ZF08"/>
<evidence type="ECO:0000256" key="3">
    <source>
        <dbReference type="SAM" id="SignalP"/>
    </source>
</evidence>
<dbReference type="InterPro" id="IPR002889">
    <property type="entry name" value="WSC_carb-bd"/>
</dbReference>
<feature type="domain" description="WSC" evidence="4">
    <location>
        <begin position="139"/>
        <end position="235"/>
    </location>
</feature>
<organism evidence="5 6">
    <name type="scientific">Cercophora samala</name>
    <dbReference type="NCBI Taxonomy" id="330535"/>
    <lineage>
        <taxon>Eukaryota</taxon>
        <taxon>Fungi</taxon>
        <taxon>Dikarya</taxon>
        <taxon>Ascomycota</taxon>
        <taxon>Pezizomycotina</taxon>
        <taxon>Sordariomycetes</taxon>
        <taxon>Sordariomycetidae</taxon>
        <taxon>Sordariales</taxon>
        <taxon>Lasiosphaeriaceae</taxon>
        <taxon>Cercophora</taxon>
    </lineage>
</organism>
<name>A0AA39ZF08_9PEZI</name>
<comment type="caution">
    <text evidence="5">The sequence shown here is derived from an EMBL/GenBank/DDBJ whole genome shotgun (WGS) entry which is preliminary data.</text>
</comment>